<reference evidence="2 3" key="1">
    <citation type="submission" date="2007-06" db="EMBL/GenBank/DDBJ databases">
        <title>The Genome Sequence of Coccidioides posadasii RMSCC_3488.</title>
        <authorList>
            <consortium name="Coccidioides Genome Resources Consortium"/>
            <consortium name="The Broad Institute Genome Sequencing Platform"/>
            <person name="Henn M.R."/>
            <person name="Sykes S."/>
            <person name="Young S."/>
            <person name="Jaffe D."/>
            <person name="Berlin A."/>
            <person name="Alvarez P."/>
            <person name="Butler J."/>
            <person name="Gnerre S."/>
            <person name="Grabherr M."/>
            <person name="Mauceli E."/>
            <person name="Brockman W."/>
            <person name="Kodira C."/>
            <person name="Alvarado L."/>
            <person name="Zeng Q."/>
            <person name="Crawford M."/>
            <person name="Antoine C."/>
            <person name="Devon K."/>
            <person name="Galgiani J."/>
            <person name="Orsborn K."/>
            <person name="Lewis M.L."/>
            <person name="Nusbaum C."/>
            <person name="Galagan J."/>
            <person name="Birren B."/>
        </authorList>
    </citation>
    <scope>NUCLEOTIDE SEQUENCE [LARGE SCALE GENOMIC DNA]</scope>
    <source>
        <strain evidence="2 3">RMSCC 3488</strain>
    </source>
</reference>
<dbReference type="EMBL" id="DS268110">
    <property type="protein sequence ID" value="KMM67579.1"/>
    <property type="molecule type" value="Genomic_DNA"/>
</dbReference>
<dbReference type="AlphaFoldDB" id="A0A0J6FFC7"/>
<dbReference type="VEuPathDB" id="FungiDB:CPAG_03912"/>
<protein>
    <submittedName>
        <fullName evidence="2">Uncharacterized protein</fullName>
    </submittedName>
</protein>
<name>A0A0J6FFC7_COCPO</name>
<reference evidence="3" key="2">
    <citation type="journal article" date="2009" name="Genome Res.">
        <title>Comparative genomic analyses of the human fungal pathogens Coccidioides and their relatives.</title>
        <authorList>
            <person name="Sharpton T.J."/>
            <person name="Stajich J.E."/>
            <person name="Rounsley S.D."/>
            <person name="Gardner M.J."/>
            <person name="Wortman J.R."/>
            <person name="Jordar V.S."/>
            <person name="Maiti R."/>
            <person name="Kodira C.D."/>
            <person name="Neafsey D.E."/>
            <person name="Zeng Q."/>
            <person name="Hung C.-Y."/>
            <person name="McMahan C."/>
            <person name="Muszewska A."/>
            <person name="Grynberg M."/>
            <person name="Mandel M.A."/>
            <person name="Kellner E.M."/>
            <person name="Barker B.M."/>
            <person name="Galgiani J.N."/>
            <person name="Orbach M.J."/>
            <person name="Kirkland T.N."/>
            <person name="Cole G.T."/>
            <person name="Henn M.R."/>
            <person name="Birren B.W."/>
            <person name="Taylor J.W."/>
        </authorList>
    </citation>
    <scope>NUCLEOTIDE SEQUENCE [LARGE SCALE GENOMIC DNA]</scope>
    <source>
        <strain evidence="3">RMSCC 3488</strain>
    </source>
</reference>
<accession>A0A0J6FFC7</accession>
<feature type="region of interest" description="Disordered" evidence="1">
    <location>
        <begin position="1"/>
        <end position="85"/>
    </location>
</feature>
<dbReference type="Proteomes" id="UP000054567">
    <property type="component" value="Unassembled WGS sequence"/>
</dbReference>
<sequence length="110" mass="11982">MNKAVGRDFQIPVMHASQDNRPLSRNGKAAQGSGNVAGVTPQTHRTLTTEDKVRSTEYSTEYNLPYYRHGPTPRASQSQPSVEMPRAPLEYSSGTVMGKAVVEICSMTLG</sequence>
<evidence type="ECO:0000256" key="1">
    <source>
        <dbReference type="SAM" id="MobiDB-lite"/>
    </source>
</evidence>
<organism evidence="2 3">
    <name type="scientific">Coccidioides posadasii RMSCC 3488</name>
    <dbReference type="NCBI Taxonomy" id="454284"/>
    <lineage>
        <taxon>Eukaryota</taxon>
        <taxon>Fungi</taxon>
        <taxon>Dikarya</taxon>
        <taxon>Ascomycota</taxon>
        <taxon>Pezizomycotina</taxon>
        <taxon>Eurotiomycetes</taxon>
        <taxon>Eurotiomycetidae</taxon>
        <taxon>Onygenales</taxon>
        <taxon>Onygenaceae</taxon>
        <taxon>Coccidioides</taxon>
    </lineage>
</organism>
<gene>
    <name evidence="2" type="ORF">CPAG_03912</name>
</gene>
<reference evidence="3" key="3">
    <citation type="journal article" date="2010" name="Genome Res.">
        <title>Population genomic sequencing of Coccidioides fungi reveals recent hybridization and transposon control.</title>
        <authorList>
            <person name="Neafsey D.E."/>
            <person name="Barker B.M."/>
            <person name="Sharpton T.J."/>
            <person name="Stajich J.E."/>
            <person name="Park D.J."/>
            <person name="Whiston E."/>
            <person name="Hung C.-Y."/>
            <person name="McMahan C."/>
            <person name="White J."/>
            <person name="Sykes S."/>
            <person name="Heiman D."/>
            <person name="Young S."/>
            <person name="Zeng Q."/>
            <person name="Abouelleil A."/>
            <person name="Aftuck L."/>
            <person name="Bessette D."/>
            <person name="Brown A."/>
            <person name="FitzGerald M."/>
            <person name="Lui A."/>
            <person name="Macdonald J.P."/>
            <person name="Priest M."/>
            <person name="Orbach M.J."/>
            <person name="Galgiani J.N."/>
            <person name="Kirkland T.N."/>
            <person name="Cole G.T."/>
            <person name="Birren B.W."/>
            <person name="Henn M.R."/>
            <person name="Taylor J.W."/>
            <person name="Rounsley S.D."/>
        </authorList>
    </citation>
    <scope>NUCLEOTIDE SEQUENCE [LARGE SCALE GENOMIC DNA]</scope>
    <source>
        <strain evidence="3">RMSCC 3488</strain>
    </source>
</reference>
<evidence type="ECO:0000313" key="3">
    <source>
        <dbReference type="Proteomes" id="UP000054567"/>
    </source>
</evidence>
<proteinExistence type="predicted"/>
<evidence type="ECO:0000313" key="2">
    <source>
        <dbReference type="EMBL" id="KMM67579.1"/>
    </source>
</evidence>